<evidence type="ECO:0000256" key="7">
    <source>
        <dbReference type="ARBA" id="ARBA00024197"/>
    </source>
</evidence>
<keyword evidence="6" id="KW-0143">Chaperone</keyword>
<dbReference type="RefSeq" id="WP_008738156.1">
    <property type="nucleotide sequence ID" value="NZ_CP004387.1"/>
</dbReference>
<dbReference type="GO" id="GO:0044877">
    <property type="term" value="F:protein-containing complex binding"/>
    <property type="evidence" value="ECO:0007669"/>
    <property type="project" value="InterPro"/>
</dbReference>
<dbReference type="PANTHER" id="PTHR38035:SF1">
    <property type="entry name" value="ANCILLARY SECYEG TRANSLOCON SUBUNIT"/>
    <property type="match status" value="1"/>
</dbReference>
<evidence type="ECO:0000256" key="6">
    <source>
        <dbReference type="ARBA" id="ARBA00023186"/>
    </source>
</evidence>
<name>A0A0B4XJF6_9GAMM</name>
<dbReference type="Proteomes" id="UP000006764">
    <property type="component" value="Chromosome"/>
</dbReference>
<dbReference type="GO" id="GO:0005886">
    <property type="term" value="C:plasma membrane"/>
    <property type="evidence" value="ECO:0007669"/>
    <property type="project" value="UniProtKB-SubCell"/>
</dbReference>
<keyword evidence="12" id="KW-1185">Reference proteome</keyword>
<dbReference type="InterPro" id="IPR026039">
    <property type="entry name" value="YfgM"/>
</dbReference>
<evidence type="ECO:0000256" key="3">
    <source>
        <dbReference type="ARBA" id="ARBA00022692"/>
    </source>
</evidence>
<accession>A0A0B4XJF6</accession>
<evidence type="ECO:0000256" key="5">
    <source>
        <dbReference type="ARBA" id="ARBA00023136"/>
    </source>
</evidence>
<keyword evidence="2" id="KW-1003">Cell membrane</keyword>
<evidence type="ECO:0000256" key="9">
    <source>
        <dbReference type="SAM" id="Phobius"/>
    </source>
</evidence>
<sequence length="213" mass="22809">MYNSEEEQVEALRGWWEKNGRSLIISVVIALAVVIGWRQWTGSRTANAEAASAVYEQMMAALGSGNEPSQLAEAEKHANTLREEYPRSAYAGHAGLTLARVAVTQGDYEKAGAVLNDVISAGHNDALVYTARVRLARVLVQAGDTDGALKQLDGTFPEAWAGQAAEVRGDALRLAGRAEDARGAYDSAIENLPAGDSARERVRMKLEDIAPAS</sequence>
<dbReference type="InterPro" id="IPR011990">
    <property type="entry name" value="TPR-like_helical_dom_sf"/>
</dbReference>
<comment type="similarity">
    <text evidence="7">Belongs to the YfgM family.</text>
</comment>
<evidence type="ECO:0000313" key="11">
    <source>
        <dbReference type="EMBL" id="AJD47176.1"/>
    </source>
</evidence>
<evidence type="ECO:0000256" key="4">
    <source>
        <dbReference type="ARBA" id="ARBA00022989"/>
    </source>
</evidence>
<evidence type="ECO:0000259" key="10">
    <source>
        <dbReference type="Pfam" id="PF09976"/>
    </source>
</evidence>
<evidence type="ECO:0000256" key="2">
    <source>
        <dbReference type="ARBA" id="ARBA00022475"/>
    </source>
</evidence>
<dbReference type="AlphaFoldDB" id="A0A0B4XJF6"/>
<feature type="domain" description="Ancillary SecYEG translocon subunit/Cell division coordinator CpoB TPR" evidence="10">
    <location>
        <begin position="14"/>
        <end position="210"/>
    </location>
</feature>
<dbReference type="PANTHER" id="PTHR38035">
    <property type="entry name" value="UPF0070 PROTEIN YFGM"/>
    <property type="match status" value="1"/>
</dbReference>
<dbReference type="InterPro" id="IPR018704">
    <property type="entry name" value="SecYEG/CpoB_TPR"/>
</dbReference>
<keyword evidence="4 9" id="KW-1133">Transmembrane helix</keyword>
<dbReference type="Gene3D" id="1.25.40.10">
    <property type="entry name" value="Tetratricopeptide repeat domain"/>
    <property type="match status" value="1"/>
</dbReference>
<proteinExistence type="inferred from homology"/>
<evidence type="ECO:0000313" key="12">
    <source>
        <dbReference type="Proteomes" id="UP000006764"/>
    </source>
</evidence>
<dbReference type="Pfam" id="PF09976">
    <property type="entry name" value="TPR_21"/>
    <property type="match status" value="1"/>
</dbReference>
<comment type="subcellular location">
    <subcellularLocation>
        <location evidence="1">Cell membrane</location>
        <topology evidence="1">Single-pass type II membrane protein</topology>
    </subcellularLocation>
</comment>
<reference evidence="11 12" key="1">
    <citation type="journal article" date="2012" name="J. Bacteriol.">
        <title>Genome sequence of an alkane-degrading bacterium, Alcanivorax pacificus type strain W11-5, isolated from deep sea sediment.</title>
        <authorList>
            <person name="Lai Q."/>
            <person name="Shao Z."/>
        </authorList>
    </citation>
    <scope>NUCLEOTIDE SEQUENCE [LARGE SCALE GENOMIC DNA]</scope>
    <source>
        <strain evidence="11 12">W11-5</strain>
    </source>
</reference>
<keyword evidence="3 9" id="KW-0812">Transmembrane</keyword>
<protein>
    <recommendedName>
        <fullName evidence="8">Ancillary SecYEG translocon subunit</fullName>
    </recommendedName>
</protein>
<keyword evidence="5 9" id="KW-0472">Membrane</keyword>
<dbReference type="PIRSF" id="PIRSF006170">
    <property type="entry name" value="YfgM"/>
    <property type="match status" value="1"/>
</dbReference>
<gene>
    <name evidence="11" type="ORF">S7S_03770</name>
</gene>
<dbReference type="SUPFAM" id="SSF48452">
    <property type="entry name" value="TPR-like"/>
    <property type="match status" value="1"/>
</dbReference>
<organism evidence="11 12">
    <name type="scientific">Isoalcanivorax pacificus W11-5</name>
    <dbReference type="NCBI Taxonomy" id="391936"/>
    <lineage>
        <taxon>Bacteria</taxon>
        <taxon>Pseudomonadati</taxon>
        <taxon>Pseudomonadota</taxon>
        <taxon>Gammaproteobacteria</taxon>
        <taxon>Oceanospirillales</taxon>
        <taxon>Alcanivoracaceae</taxon>
        <taxon>Isoalcanivorax</taxon>
    </lineage>
</organism>
<dbReference type="EMBL" id="CP004387">
    <property type="protein sequence ID" value="AJD47176.1"/>
    <property type="molecule type" value="Genomic_DNA"/>
</dbReference>
<evidence type="ECO:0000256" key="1">
    <source>
        <dbReference type="ARBA" id="ARBA00004401"/>
    </source>
</evidence>
<feature type="transmembrane region" description="Helical" evidence="9">
    <location>
        <begin position="20"/>
        <end position="37"/>
    </location>
</feature>
<dbReference type="HOGENOM" id="CLU_084785_1_0_6"/>
<dbReference type="KEGG" id="apac:S7S_03770"/>
<evidence type="ECO:0000256" key="8">
    <source>
        <dbReference type="ARBA" id="ARBA00024235"/>
    </source>
</evidence>
<dbReference type="STRING" id="391936.S7S_03770"/>